<evidence type="ECO:0000313" key="1">
    <source>
        <dbReference type="EMBL" id="JAD94964.1"/>
    </source>
</evidence>
<sequence>MYLWHSSNSSAVPWMPLHVSHMLWRRSRLAPSSAAAAAAAALSGDMNSMPTQSAVIGYSIPKGPSSVDGGSARYLRLFRLEALSCDDDPDGSGESTAVDIRKLLLFSGTGSRKNPYWIGGDRSGGGR</sequence>
<dbReference type="EMBL" id="GBRH01202931">
    <property type="protein sequence ID" value="JAD94964.1"/>
    <property type="molecule type" value="Transcribed_RNA"/>
</dbReference>
<reference evidence="1" key="1">
    <citation type="submission" date="2014-09" db="EMBL/GenBank/DDBJ databases">
        <authorList>
            <person name="Magalhaes I.L.F."/>
            <person name="Oliveira U."/>
            <person name="Santos F.R."/>
            <person name="Vidigal T.H.D.A."/>
            <person name="Brescovit A.D."/>
            <person name="Santos A.J."/>
        </authorList>
    </citation>
    <scope>NUCLEOTIDE SEQUENCE</scope>
    <source>
        <tissue evidence="1">Shoot tissue taken approximately 20 cm above the soil surface</tissue>
    </source>
</reference>
<reference evidence="1" key="2">
    <citation type="journal article" date="2015" name="Data Brief">
        <title>Shoot transcriptome of the giant reed, Arundo donax.</title>
        <authorList>
            <person name="Barrero R.A."/>
            <person name="Guerrero F.D."/>
            <person name="Moolhuijzen P."/>
            <person name="Goolsby J.A."/>
            <person name="Tidwell J."/>
            <person name="Bellgard S.E."/>
            <person name="Bellgard M.I."/>
        </authorList>
    </citation>
    <scope>NUCLEOTIDE SEQUENCE</scope>
    <source>
        <tissue evidence="1">Shoot tissue taken approximately 20 cm above the soil surface</tissue>
    </source>
</reference>
<proteinExistence type="predicted"/>
<dbReference type="AlphaFoldDB" id="A0A0A9E2D4"/>
<organism evidence="1">
    <name type="scientific">Arundo donax</name>
    <name type="common">Giant reed</name>
    <name type="synonym">Donax arundinaceus</name>
    <dbReference type="NCBI Taxonomy" id="35708"/>
    <lineage>
        <taxon>Eukaryota</taxon>
        <taxon>Viridiplantae</taxon>
        <taxon>Streptophyta</taxon>
        <taxon>Embryophyta</taxon>
        <taxon>Tracheophyta</taxon>
        <taxon>Spermatophyta</taxon>
        <taxon>Magnoliopsida</taxon>
        <taxon>Liliopsida</taxon>
        <taxon>Poales</taxon>
        <taxon>Poaceae</taxon>
        <taxon>PACMAD clade</taxon>
        <taxon>Arundinoideae</taxon>
        <taxon>Arundineae</taxon>
        <taxon>Arundo</taxon>
    </lineage>
</organism>
<protein>
    <submittedName>
        <fullName evidence="1">Uncharacterized protein</fullName>
    </submittedName>
</protein>
<name>A0A0A9E2D4_ARUDO</name>
<accession>A0A0A9E2D4</accession>